<accession>A0A328YAI7</accession>
<dbReference type="OrthoDB" id="894042at2"/>
<protein>
    <submittedName>
        <fullName evidence="1">Uncharacterized protein</fullName>
    </submittedName>
</protein>
<gene>
    <name evidence="1" type="ORF">CLV55_11117</name>
</gene>
<dbReference type="RefSeq" id="WP_112113853.1">
    <property type="nucleotide sequence ID" value="NZ_QLSZ01000011.1"/>
</dbReference>
<evidence type="ECO:0000313" key="1">
    <source>
        <dbReference type="EMBL" id="RAR70193.1"/>
    </source>
</evidence>
<comment type="caution">
    <text evidence="1">The sequence shown here is derived from an EMBL/GenBank/DDBJ whole genome shotgun (WGS) entry which is preliminary data.</text>
</comment>
<organism evidence="1 2">
    <name type="scientific">Flavobacterium aciduliphilum</name>
    <dbReference type="NCBI Taxonomy" id="1101402"/>
    <lineage>
        <taxon>Bacteria</taxon>
        <taxon>Pseudomonadati</taxon>
        <taxon>Bacteroidota</taxon>
        <taxon>Flavobacteriia</taxon>
        <taxon>Flavobacteriales</taxon>
        <taxon>Flavobacteriaceae</taxon>
        <taxon>Flavobacterium</taxon>
    </lineage>
</organism>
<reference evidence="1 2" key="1">
    <citation type="submission" date="2018-06" db="EMBL/GenBank/DDBJ databases">
        <title>Genomic Encyclopedia of Archaeal and Bacterial Type Strains, Phase II (KMG-II): from individual species to whole genera.</title>
        <authorList>
            <person name="Goeker M."/>
        </authorList>
    </citation>
    <scope>NUCLEOTIDE SEQUENCE [LARGE SCALE GENOMIC DNA]</scope>
    <source>
        <strain evidence="1 2">DSM 25663</strain>
    </source>
</reference>
<name>A0A328YAI7_9FLAO</name>
<proteinExistence type="predicted"/>
<sequence length="128" mass="15259">MKKSVVLCLLFVYLFSTTELHQFLKLPALVEHFSEHQQKDASVTLWKFLYMHYAYSNDHDNDLEKDSKLPFKTHDNCNNNHHVTVLPEEKNYLQNVCFIPKSTELHTYYTSYFSSSYLESIWQPPKFC</sequence>
<dbReference type="EMBL" id="QLSZ01000011">
    <property type="protein sequence ID" value="RAR70193.1"/>
    <property type="molecule type" value="Genomic_DNA"/>
</dbReference>
<dbReference type="AlphaFoldDB" id="A0A328YAI7"/>
<keyword evidence="2" id="KW-1185">Reference proteome</keyword>
<evidence type="ECO:0000313" key="2">
    <source>
        <dbReference type="Proteomes" id="UP000248840"/>
    </source>
</evidence>
<dbReference type="Proteomes" id="UP000248840">
    <property type="component" value="Unassembled WGS sequence"/>
</dbReference>